<feature type="domain" description="Glycosyl transferase family 1" evidence="2">
    <location>
        <begin position="214"/>
        <end position="358"/>
    </location>
</feature>
<reference evidence="3 4" key="1">
    <citation type="journal article" date="2015" name="Nature">
        <title>rRNA introns, odd ribosomes, and small enigmatic genomes across a large radiation of phyla.</title>
        <authorList>
            <person name="Brown C.T."/>
            <person name="Hug L.A."/>
            <person name="Thomas B.C."/>
            <person name="Sharon I."/>
            <person name="Castelle C.J."/>
            <person name="Singh A."/>
            <person name="Wilkins M.J."/>
            <person name="Williams K.H."/>
            <person name="Banfield J.F."/>
        </authorList>
    </citation>
    <scope>NUCLEOTIDE SEQUENCE [LARGE SCALE GENOMIC DNA]</scope>
</reference>
<gene>
    <name evidence="3" type="ORF">UX09_C0034G0006</name>
</gene>
<dbReference type="EMBL" id="LCKW01000034">
    <property type="protein sequence ID" value="KKU07141.1"/>
    <property type="molecule type" value="Genomic_DNA"/>
</dbReference>
<keyword evidence="1" id="KW-0808">Transferase</keyword>
<dbReference type="GO" id="GO:0016757">
    <property type="term" value="F:glycosyltransferase activity"/>
    <property type="evidence" value="ECO:0007669"/>
    <property type="project" value="InterPro"/>
</dbReference>
<dbReference type="CDD" id="cd03801">
    <property type="entry name" value="GT4_PimA-like"/>
    <property type="match status" value="1"/>
</dbReference>
<name>A0A0G1MFQ4_9BACT</name>
<sequence length="396" mass="46749">MKIMFNTYYDKIYKGEGGTINFTKNFIKNFSKKNHELVGLILHGKKEKDNIIEVSRTKRKDHEILDVTLRLNSFDIVETKKRKIPKSTVLPRKLLCDFFLQEKPDIFFLNGFSIAYWYLFDAATKAGIPVVVVHHGLWFKEFKNISKKSTKEAFFLMRKMERDVSRRAAKEVFLNELCLKEYEKGLKIKVDKKRAAVISYPYNEIFTKGSKKLKSRKDDRALKIGMVGRWDPIKNPQALIDLSKAAKKNGKDWRFFLVTRVSKNHVLKSQKKVISRHVEVVPPMPPKKLAKFFQRMDLLILPSEFETFASVVSEAILQKRFTLVSPNVGWSDIYRKNELENWIIDFGDPYKVIERIEKNCFQEVPKQFLNYFEKEFRAKKIFDDYEKLFKSIKKKI</sequence>
<evidence type="ECO:0000313" key="3">
    <source>
        <dbReference type="EMBL" id="KKU07141.1"/>
    </source>
</evidence>
<evidence type="ECO:0000259" key="2">
    <source>
        <dbReference type="Pfam" id="PF00534"/>
    </source>
</evidence>
<evidence type="ECO:0000313" key="4">
    <source>
        <dbReference type="Proteomes" id="UP000034354"/>
    </source>
</evidence>
<dbReference type="AlphaFoldDB" id="A0A0G1MFQ4"/>
<evidence type="ECO:0000256" key="1">
    <source>
        <dbReference type="ARBA" id="ARBA00022679"/>
    </source>
</evidence>
<protein>
    <recommendedName>
        <fullName evidence="2">Glycosyl transferase family 1 domain-containing protein</fullName>
    </recommendedName>
</protein>
<accession>A0A0G1MFQ4</accession>
<comment type="caution">
    <text evidence="3">The sequence shown here is derived from an EMBL/GenBank/DDBJ whole genome shotgun (WGS) entry which is preliminary data.</text>
</comment>
<dbReference type="Proteomes" id="UP000034354">
    <property type="component" value="Unassembled WGS sequence"/>
</dbReference>
<dbReference type="Gene3D" id="3.40.50.2000">
    <property type="entry name" value="Glycogen Phosphorylase B"/>
    <property type="match status" value="2"/>
</dbReference>
<dbReference type="STRING" id="1618993.UX09_C0034G0006"/>
<dbReference type="SUPFAM" id="SSF53756">
    <property type="entry name" value="UDP-Glycosyltransferase/glycogen phosphorylase"/>
    <property type="match status" value="1"/>
</dbReference>
<dbReference type="Pfam" id="PF00534">
    <property type="entry name" value="Glycos_transf_1"/>
    <property type="match status" value="1"/>
</dbReference>
<organism evidence="3 4">
    <name type="scientific">Candidatus Uhrbacteria bacterium GW2011_GWE2_45_35</name>
    <dbReference type="NCBI Taxonomy" id="1618993"/>
    <lineage>
        <taxon>Bacteria</taxon>
        <taxon>Candidatus Uhriibacteriota</taxon>
    </lineage>
</organism>
<dbReference type="InterPro" id="IPR001296">
    <property type="entry name" value="Glyco_trans_1"/>
</dbReference>
<proteinExistence type="predicted"/>
<dbReference type="PANTHER" id="PTHR46401:SF2">
    <property type="entry name" value="GLYCOSYLTRANSFERASE WBBK-RELATED"/>
    <property type="match status" value="1"/>
</dbReference>
<dbReference type="PANTHER" id="PTHR46401">
    <property type="entry name" value="GLYCOSYLTRANSFERASE WBBK-RELATED"/>
    <property type="match status" value="1"/>
</dbReference>